<dbReference type="InterPro" id="IPR000504">
    <property type="entry name" value="RRM_dom"/>
</dbReference>
<evidence type="ECO:0000259" key="3">
    <source>
        <dbReference type="PROSITE" id="PS50102"/>
    </source>
</evidence>
<evidence type="ECO:0000313" key="4">
    <source>
        <dbReference type="EMBL" id="SDF78802.1"/>
    </source>
</evidence>
<dbReference type="SUPFAM" id="SSF54928">
    <property type="entry name" value="RNA-binding domain, RBD"/>
    <property type="match status" value="1"/>
</dbReference>
<sequence length="118" mass="13020">MITLVFNMAKLFIVGFSKDFQQIALIELFSIHGTVNTVTLVTDKDTGLPKGYGFVTMDHEAGAHRAIQTLNGTIIGGRTISVRFAEVKVPFRLSGTQSSDTHRDNGKQATKLKRPRRS</sequence>
<evidence type="ECO:0000313" key="5">
    <source>
        <dbReference type="Proteomes" id="UP000199072"/>
    </source>
</evidence>
<dbReference type="InterPro" id="IPR012677">
    <property type="entry name" value="Nucleotide-bd_a/b_plait_sf"/>
</dbReference>
<dbReference type="Proteomes" id="UP000199072">
    <property type="component" value="Unassembled WGS sequence"/>
</dbReference>
<dbReference type="PANTHER" id="PTHR48027">
    <property type="entry name" value="HETEROGENEOUS NUCLEAR RIBONUCLEOPROTEIN 87F-RELATED"/>
    <property type="match status" value="1"/>
</dbReference>
<gene>
    <name evidence="4" type="ORF">SAMN05216464_1313</name>
</gene>
<keyword evidence="1" id="KW-0694">RNA-binding</keyword>
<accession>A0A1G7NXQ3</accession>
<feature type="domain" description="RRM" evidence="3">
    <location>
        <begin position="9"/>
        <end position="87"/>
    </location>
</feature>
<evidence type="ECO:0000256" key="1">
    <source>
        <dbReference type="ARBA" id="ARBA00022884"/>
    </source>
</evidence>
<dbReference type="EMBL" id="FNAI01000031">
    <property type="protein sequence ID" value="SDF78802.1"/>
    <property type="molecule type" value="Genomic_DNA"/>
</dbReference>
<dbReference type="SMART" id="SM00360">
    <property type="entry name" value="RRM"/>
    <property type="match status" value="1"/>
</dbReference>
<dbReference type="PROSITE" id="PS50102">
    <property type="entry name" value="RRM"/>
    <property type="match status" value="1"/>
</dbReference>
<dbReference type="InterPro" id="IPR052462">
    <property type="entry name" value="SLIRP/GR-RBP-like"/>
</dbReference>
<protein>
    <submittedName>
        <fullName evidence="4">RNA recognition motif. (A.k.a. RRM, RBD, or RNP domain)</fullName>
    </submittedName>
</protein>
<feature type="region of interest" description="Disordered" evidence="2">
    <location>
        <begin position="95"/>
        <end position="118"/>
    </location>
</feature>
<organism evidence="4 5">
    <name type="scientific">Mucilaginibacter pineti</name>
    <dbReference type="NCBI Taxonomy" id="1391627"/>
    <lineage>
        <taxon>Bacteria</taxon>
        <taxon>Pseudomonadati</taxon>
        <taxon>Bacteroidota</taxon>
        <taxon>Sphingobacteriia</taxon>
        <taxon>Sphingobacteriales</taxon>
        <taxon>Sphingobacteriaceae</taxon>
        <taxon>Mucilaginibacter</taxon>
    </lineage>
</organism>
<dbReference type="GO" id="GO:0003723">
    <property type="term" value="F:RNA binding"/>
    <property type="evidence" value="ECO:0007669"/>
    <property type="project" value="UniProtKB-KW"/>
</dbReference>
<keyword evidence="5" id="KW-1185">Reference proteome</keyword>
<dbReference type="InterPro" id="IPR035979">
    <property type="entry name" value="RBD_domain_sf"/>
</dbReference>
<evidence type="ECO:0000256" key="2">
    <source>
        <dbReference type="SAM" id="MobiDB-lite"/>
    </source>
</evidence>
<name>A0A1G7NXQ3_9SPHI</name>
<proteinExistence type="predicted"/>
<dbReference type="AlphaFoldDB" id="A0A1G7NXQ3"/>
<dbReference type="Pfam" id="PF00076">
    <property type="entry name" value="RRM_1"/>
    <property type="match status" value="1"/>
</dbReference>
<reference evidence="4 5" key="1">
    <citation type="submission" date="2016-10" db="EMBL/GenBank/DDBJ databases">
        <authorList>
            <person name="de Groot N.N."/>
        </authorList>
    </citation>
    <scope>NUCLEOTIDE SEQUENCE [LARGE SCALE GENOMIC DNA]</scope>
    <source>
        <strain evidence="4 5">47C3B</strain>
    </source>
</reference>
<dbReference type="STRING" id="1391627.SAMN05216464_1313"/>
<dbReference type="Gene3D" id="3.30.70.330">
    <property type="match status" value="1"/>
</dbReference>